<dbReference type="Proteomes" id="UP000177486">
    <property type="component" value="Unassembled WGS sequence"/>
</dbReference>
<dbReference type="AlphaFoldDB" id="A0A1G2EZY5"/>
<evidence type="ECO:0000256" key="1">
    <source>
        <dbReference type="SAM" id="Phobius"/>
    </source>
</evidence>
<dbReference type="EMBL" id="MHMQ01000003">
    <property type="protein sequence ID" value="OGZ31355.1"/>
    <property type="molecule type" value="Genomic_DNA"/>
</dbReference>
<name>A0A1G2EZY5_9BACT</name>
<comment type="caution">
    <text evidence="2">The sequence shown here is derived from an EMBL/GenBank/DDBJ whole genome shotgun (WGS) entry which is preliminary data.</text>
</comment>
<feature type="transmembrane region" description="Helical" evidence="1">
    <location>
        <begin position="33"/>
        <end position="57"/>
    </location>
</feature>
<evidence type="ECO:0000313" key="3">
    <source>
        <dbReference type="Proteomes" id="UP000177486"/>
    </source>
</evidence>
<keyword evidence="1" id="KW-0812">Transmembrane</keyword>
<reference evidence="2 3" key="1">
    <citation type="journal article" date="2016" name="Nat. Commun.">
        <title>Thousands of microbial genomes shed light on interconnected biogeochemical processes in an aquifer system.</title>
        <authorList>
            <person name="Anantharaman K."/>
            <person name="Brown C.T."/>
            <person name="Hug L.A."/>
            <person name="Sharon I."/>
            <person name="Castelle C.J."/>
            <person name="Probst A.J."/>
            <person name="Thomas B.C."/>
            <person name="Singh A."/>
            <person name="Wilkins M.J."/>
            <person name="Karaoz U."/>
            <person name="Brodie E.L."/>
            <person name="Williams K.H."/>
            <person name="Hubbard S.S."/>
            <person name="Banfield J.F."/>
        </authorList>
    </citation>
    <scope>NUCLEOTIDE SEQUENCE [LARGE SCALE GENOMIC DNA]</scope>
</reference>
<gene>
    <name evidence="2" type="ORF">A2931_03240</name>
</gene>
<organism evidence="2 3">
    <name type="scientific">Candidatus Niyogibacteria bacterium RIFCSPLOWO2_01_FULL_45_48</name>
    <dbReference type="NCBI Taxonomy" id="1801724"/>
    <lineage>
        <taxon>Bacteria</taxon>
        <taxon>Candidatus Niyogiibacteriota</taxon>
    </lineage>
</organism>
<sequence>MFFRPEFFDIFGLATFLFVTVISIWSLKTGKPFPRWAVILFLIIGIAGLIVDGGIVYSTYLR</sequence>
<proteinExistence type="predicted"/>
<feature type="transmembrane region" description="Helical" evidence="1">
    <location>
        <begin position="7"/>
        <end position="27"/>
    </location>
</feature>
<keyword evidence="1" id="KW-0472">Membrane</keyword>
<evidence type="ECO:0000313" key="2">
    <source>
        <dbReference type="EMBL" id="OGZ31355.1"/>
    </source>
</evidence>
<accession>A0A1G2EZY5</accession>
<keyword evidence="1" id="KW-1133">Transmembrane helix</keyword>
<protein>
    <submittedName>
        <fullName evidence="2">Uncharacterized protein</fullName>
    </submittedName>
</protein>